<dbReference type="EMBL" id="JAEAGR010000006">
    <property type="protein sequence ID" value="MBH1940780.1"/>
    <property type="molecule type" value="Genomic_DNA"/>
</dbReference>
<organism evidence="2 3">
    <name type="scientific">Mobilitalea sibirica</name>
    <dbReference type="NCBI Taxonomy" id="1462919"/>
    <lineage>
        <taxon>Bacteria</taxon>
        <taxon>Bacillati</taxon>
        <taxon>Bacillota</taxon>
        <taxon>Clostridia</taxon>
        <taxon>Lachnospirales</taxon>
        <taxon>Lachnospiraceae</taxon>
        <taxon>Mobilitalea</taxon>
    </lineage>
</organism>
<gene>
    <name evidence="2" type="ORF">I5677_07760</name>
</gene>
<evidence type="ECO:0000313" key="3">
    <source>
        <dbReference type="Proteomes" id="UP000623269"/>
    </source>
</evidence>
<proteinExistence type="predicted"/>
<evidence type="ECO:0000313" key="2">
    <source>
        <dbReference type="EMBL" id="MBH1940780.1"/>
    </source>
</evidence>
<sequence>MIEFADTVDIRDIFPHQDKYPTVQRTFTALSIGDKMELINDHDFRPLFEYKFPYDFPGQYEWEYLEEGPEVWRVAVTRIK</sequence>
<dbReference type="InterPro" id="IPR018720">
    <property type="entry name" value="DUF2249"/>
</dbReference>
<dbReference type="Proteomes" id="UP000623269">
    <property type="component" value="Unassembled WGS sequence"/>
</dbReference>
<dbReference type="AlphaFoldDB" id="A0A8J7KW04"/>
<name>A0A8J7KW04_9FIRM</name>
<accession>A0A8J7KW04</accession>
<keyword evidence="3" id="KW-1185">Reference proteome</keyword>
<comment type="caution">
    <text evidence="2">The sequence shown here is derived from an EMBL/GenBank/DDBJ whole genome shotgun (WGS) entry which is preliminary data.</text>
</comment>
<dbReference type="Pfam" id="PF10006">
    <property type="entry name" value="DUF2249"/>
    <property type="match status" value="1"/>
</dbReference>
<evidence type="ECO:0000259" key="1">
    <source>
        <dbReference type="Pfam" id="PF10006"/>
    </source>
</evidence>
<reference evidence="2" key="1">
    <citation type="submission" date="2020-12" db="EMBL/GenBank/DDBJ databases">
        <title>M. sibirica DSM 26468T genome.</title>
        <authorList>
            <person name="Thieme N."/>
            <person name="Rettenmaier R."/>
            <person name="Zverlov V."/>
            <person name="Liebl W."/>
        </authorList>
    </citation>
    <scope>NUCLEOTIDE SEQUENCE</scope>
    <source>
        <strain evidence="2">DSM 26468</strain>
    </source>
</reference>
<protein>
    <submittedName>
        <fullName evidence="2">DUF2249 domain-containing protein</fullName>
    </submittedName>
</protein>
<feature type="domain" description="DUF2249" evidence="1">
    <location>
        <begin position="7"/>
        <end position="78"/>
    </location>
</feature>
<dbReference type="RefSeq" id="WP_197661002.1">
    <property type="nucleotide sequence ID" value="NZ_JAEAGR010000006.1"/>
</dbReference>